<evidence type="ECO:0000259" key="3">
    <source>
        <dbReference type="Pfam" id="PF18998"/>
    </source>
</evidence>
<evidence type="ECO:0000313" key="4">
    <source>
        <dbReference type="EMBL" id="GKH04300.1"/>
    </source>
</evidence>
<organism evidence="4 5">
    <name type="scientific">Hungatella hathewayi</name>
    <dbReference type="NCBI Taxonomy" id="154046"/>
    <lineage>
        <taxon>Bacteria</taxon>
        <taxon>Bacillati</taxon>
        <taxon>Bacillota</taxon>
        <taxon>Clostridia</taxon>
        <taxon>Lachnospirales</taxon>
        <taxon>Lachnospiraceae</taxon>
        <taxon>Hungatella</taxon>
    </lineage>
</organism>
<keyword evidence="2" id="KW-0732">Signal</keyword>
<dbReference type="Pfam" id="PF18998">
    <property type="entry name" value="Flg_new_2"/>
    <property type="match status" value="2"/>
</dbReference>
<feature type="domain" description="Bacterial repeat" evidence="3">
    <location>
        <begin position="860"/>
        <end position="916"/>
    </location>
</feature>
<name>A0AA37N5P8_9FIRM</name>
<dbReference type="SUPFAM" id="SSF69360">
    <property type="entry name" value="Cell wall binding repeat"/>
    <property type="match status" value="1"/>
</dbReference>
<evidence type="ECO:0000256" key="1">
    <source>
        <dbReference type="SAM" id="MobiDB-lite"/>
    </source>
</evidence>
<sequence length="1474" mass="162654">MRKKFNIKSKLAGALAAVMVFSMTAPGIPVYAVNHGDQSVIEFDPQAGPDLSHSSYSTMPRRDTGVSYATGQAGFPLISSNDFSGIPTENFGSGERPKIPEFQVDWPGYTFDGWYNEAGNKIETLPYAFPYSAVSSYKAVWKGNATTPFRFTVMHYRDLNTDRDGNNDGTDAGAWPPEGASDLWKFYESGDWTREVMANTPISATYRRDIPGYRLKSVLIKNNRVRRYDEPSGQGRLDGGADINTTTKAVRGNMPNDDLTVAYRYEPDPTKKFAVYVEYVDSNGTQIRTPDTYTFSAETEIDIAPAQINAYSLQSGALKEGFEGTDDLEGQGIYSAASAGCSFDEAMHYRGKMPNQPVTVQYKYNIDPNFHTVLQVKRIDNHGNPMEDDEIREITPADPVIIDVEQKTGYDYPPNIHWDEHFTGTQSSFNPDDGTLTLSSDMQGGTVTITYNENLSDESYWSKIEYYNGTNGTISGDTSPKFKKHGTYTIDELTAGVNLSPSSHYLFDGWYRANANGSDKTGDRLEGSLSVSQNIKLFANFEENPNEWFDLTFGAGAHGSVSGVTSIHTGKGTPWTDLNLPQTIPDPYYIFAGWFDESGNRVQESQVILASQHYTARFVPASLEDDGILAMPDARGAVAGDGSGKVTVSGANEERRYALTDGEHRILQVKTGAQLQNSDFTGLYPCTLYYVYELSMSAEPAVGTILPEHTDASDYGPPSQVTVPALGSNYQVSRDTAEGRLRLTINPAAYDTYYAIMDIDGNTLFVPGSDADGWVLAESTRNEAVLGDLEPNQLYIVVAKHAGEMGTPADRQTMGTQVSVIYAGQEEKYYTISLTNGGYIDEIIRNGSVIETEEHAVSAIVKKGDTVKINAEITGYNGQAFKQWNPLIGSPQIFVTRRNQTITMPGQNVVLQAVYEMPSTATPGNATVDYALRDGKNALDLSENYFETLIQTLTDNAEDREAMTAGIDVEYTVKFNRRAPKASESNAVKAEMWEDSESVKIPWALSSALTRKVGGTNKGLPEDGNPAPGIRVYSEIDESMLGYLDYRLWKVENPEGTPVCTEIPMTPDPNGDGADFTGIIAFDAHVGETYLLTYLKAHEITVVDTKRAAVHRLKVKSQTSLEETEAFGNLNIFEDYTDPVTGIVYEYGGLGKTESASSEYDITTPVTKAATLYVLYRAAEDSEWQAARQKLMEQIAIAQTLMNNSSVSEENRQLLSSAVVSAQEVVNRTYRPAIEELLQEYETLKALVDSISSGGPVDPDDPNNPNNPDDPNNPNNPDDPENPNNPENPNHPGGGSGGGSGSGSRGRSLGSGYTFNRYRTYYVGTDGYWEQTGMNGGQWAFVLYSGQRLKNQWANVKYNDLQQLYTYHFNAEGIMDTGWYQDAEGEWYYLNSQQGRDEGCLRIGWYFDEKDAKWYYFNQFTGGMLVGWQNVGDNWYYLSPVKAAGHPLGSLYTGELTPDGYPVDENGSWIRETP</sequence>
<protein>
    <recommendedName>
        <fullName evidence="3">Bacterial repeat domain-containing protein</fullName>
    </recommendedName>
</protein>
<feature type="domain" description="Bacterial repeat" evidence="3">
    <location>
        <begin position="464"/>
        <end position="544"/>
    </location>
</feature>
<comment type="caution">
    <text evidence="4">The sequence shown here is derived from an EMBL/GenBank/DDBJ whole genome shotgun (WGS) entry which is preliminary data.</text>
</comment>
<feature type="compositionally biased region" description="Gly residues" evidence="1">
    <location>
        <begin position="1292"/>
        <end position="1304"/>
    </location>
</feature>
<feature type="compositionally biased region" description="Low complexity" evidence="1">
    <location>
        <begin position="1252"/>
        <end position="1291"/>
    </location>
</feature>
<gene>
    <name evidence="4" type="ORF">CE91St55_62810</name>
</gene>
<evidence type="ECO:0000256" key="2">
    <source>
        <dbReference type="SAM" id="SignalP"/>
    </source>
</evidence>
<feature type="region of interest" description="Disordered" evidence="1">
    <location>
        <begin position="1250"/>
        <end position="1308"/>
    </location>
</feature>
<dbReference type="EMBL" id="BQNJ01000002">
    <property type="protein sequence ID" value="GKH04300.1"/>
    <property type="molecule type" value="Genomic_DNA"/>
</dbReference>
<dbReference type="RefSeq" id="WP_195521350.1">
    <property type="nucleotide sequence ID" value="NZ_BQNJ01000002.1"/>
</dbReference>
<dbReference type="InterPro" id="IPR044060">
    <property type="entry name" value="Bacterial_rp_domain"/>
</dbReference>
<proteinExistence type="predicted"/>
<dbReference type="Proteomes" id="UP001055091">
    <property type="component" value="Unassembled WGS sequence"/>
</dbReference>
<dbReference type="Gene3D" id="2.10.270.10">
    <property type="entry name" value="Cholin Binding"/>
    <property type="match status" value="1"/>
</dbReference>
<feature type="chain" id="PRO_5041464013" description="Bacterial repeat domain-containing protein" evidence="2">
    <location>
        <begin position="28"/>
        <end position="1474"/>
    </location>
</feature>
<accession>A0AA37N5P8</accession>
<feature type="region of interest" description="Disordered" evidence="1">
    <location>
        <begin position="229"/>
        <end position="252"/>
    </location>
</feature>
<evidence type="ECO:0000313" key="5">
    <source>
        <dbReference type="Proteomes" id="UP001055091"/>
    </source>
</evidence>
<feature type="signal peptide" evidence="2">
    <location>
        <begin position="1"/>
        <end position="27"/>
    </location>
</feature>
<reference evidence="4" key="1">
    <citation type="submission" date="2022-01" db="EMBL/GenBank/DDBJ databases">
        <title>Novel bile acid biosynthetic pathways are enriched in the microbiome of centenarians.</title>
        <authorList>
            <person name="Sato Y."/>
            <person name="Atarashi K."/>
            <person name="Plichta R.D."/>
            <person name="Arai Y."/>
            <person name="Sasajima S."/>
            <person name="Kearney M.S."/>
            <person name="Suda W."/>
            <person name="Takeshita K."/>
            <person name="Sasaki T."/>
            <person name="Okamoto S."/>
            <person name="Skelly N.A."/>
            <person name="Okamura Y."/>
            <person name="Vlamakis H."/>
            <person name="Li Y."/>
            <person name="Tanoue T."/>
            <person name="Takei H."/>
            <person name="Nittono H."/>
            <person name="Narushima S."/>
            <person name="Irie J."/>
            <person name="Itoh H."/>
            <person name="Moriya K."/>
            <person name="Sugiura Y."/>
            <person name="Suematsu M."/>
            <person name="Moritoki N."/>
            <person name="Shibata S."/>
            <person name="Littman R.D."/>
            <person name="Fischbach A.M."/>
            <person name="Uwamino Y."/>
            <person name="Inoue T."/>
            <person name="Honda A."/>
            <person name="Hattori M."/>
            <person name="Murai T."/>
            <person name="Xavier J.R."/>
            <person name="Hirose N."/>
            <person name="Honda K."/>
        </authorList>
    </citation>
    <scope>NUCLEOTIDE SEQUENCE</scope>
    <source>
        <strain evidence="4">CE91-St55</strain>
    </source>
</reference>